<evidence type="ECO:0000256" key="2">
    <source>
        <dbReference type="ARBA" id="ARBA00022448"/>
    </source>
</evidence>
<dbReference type="Proteomes" id="UP000036403">
    <property type="component" value="Unassembled WGS sequence"/>
</dbReference>
<reference evidence="7 8" key="1">
    <citation type="submission" date="2015-04" db="EMBL/GenBank/DDBJ databases">
        <title>Lasius niger genome sequencing.</title>
        <authorList>
            <person name="Konorov E.A."/>
            <person name="Nikitin M.A."/>
            <person name="Kirill M.V."/>
            <person name="Chang P."/>
        </authorList>
    </citation>
    <scope>NUCLEOTIDE SEQUENCE [LARGE SCALE GENOMIC DNA]</scope>
    <source>
        <tissue evidence="7">Whole</tissue>
    </source>
</reference>
<dbReference type="AlphaFoldDB" id="A0A0J7MZD6"/>
<evidence type="ECO:0000256" key="3">
    <source>
        <dbReference type="ARBA" id="ARBA00022692"/>
    </source>
</evidence>
<dbReference type="STRING" id="67767.A0A0J7MZD6"/>
<evidence type="ECO:0000256" key="1">
    <source>
        <dbReference type="ARBA" id="ARBA00004141"/>
    </source>
</evidence>
<dbReference type="PaxDb" id="67767-A0A0J7MZD6"/>
<feature type="non-terminal residue" evidence="7">
    <location>
        <position position="1"/>
    </location>
</feature>
<keyword evidence="3 6" id="KW-0812">Transmembrane</keyword>
<dbReference type="PANTHER" id="PTHR19432">
    <property type="entry name" value="SUGAR TRANSPORTER"/>
    <property type="match status" value="1"/>
</dbReference>
<feature type="transmembrane region" description="Helical" evidence="6">
    <location>
        <begin position="23"/>
        <end position="46"/>
    </location>
</feature>
<evidence type="ECO:0000256" key="6">
    <source>
        <dbReference type="SAM" id="Phobius"/>
    </source>
</evidence>
<dbReference type="OrthoDB" id="28755at2759"/>
<dbReference type="GO" id="GO:0008506">
    <property type="term" value="F:sucrose:proton symporter activity"/>
    <property type="evidence" value="ECO:0007669"/>
    <property type="project" value="TreeGrafter"/>
</dbReference>
<dbReference type="GO" id="GO:0016020">
    <property type="term" value="C:membrane"/>
    <property type="evidence" value="ECO:0007669"/>
    <property type="project" value="UniProtKB-SubCell"/>
</dbReference>
<dbReference type="EMBL" id="LBMM01013094">
    <property type="protein sequence ID" value="KMQ85820.1"/>
    <property type="molecule type" value="Genomic_DNA"/>
</dbReference>
<comment type="subcellular location">
    <subcellularLocation>
        <location evidence="1">Membrane</location>
        <topology evidence="1">Multi-pass membrane protein</topology>
    </subcellularLocation>
</comment>
<feature type="transmembrane region" description="Helical" evidence="6">
    <location>
        <begin position="76"/>
        <end position="100"/>
    </location>
</feature>
<keyword evidence="4 6" id="KW-1133">Transmembrane helix</keyword>
<organism evidence="7 8">
    <name type="scientific">Lasius niger</name>
    <name type="common">Black garden ant</name>
    <dbReference type="NCBI Taxonomy" id="67767"/>
    <lineage>
        <taxon>Eukaryota</taxon>
        <taxon>Metazoa</taxon>
        <taxon>Ecdysozoa</taxon>
        <taxon>Arthropoda</taxon>
        <taxon>Hexapoda</taxon>
        <taxon>Insecta</taxon>
        <taxon>Pterygota</taxon>
        <taxon>Neoptera</taxon>
        <taxon>Endopterygota</taxon>
        <taxon>Hymenoptera</taxon>
        <taxon>Apocrita</taxon>
        <taxon>Aculeata</taxon>
        <taxon>Formicoidea</taxon>
        <taxon>Formicidae</taxon>
        <taxon>Formicinae</taxon>
        <taxon>Lasius</taxon>
        <taxon>Lasius</taxon>
    </lineage>
</organism>
<keyword evidence="8" id="KW-1185">Reference proteome</keyword>
<name>A0A0J7MZD6_LASNI</name>
<feature type="transmembrane region" description="Helical" evidence="6">
    <location>
        <begin position="107"/>
        <end position="127"/>
    </location>
</feature>
<evidence type="ECO:0000313" key="7">
    <source>
        <dbReference type="EMBL" id="KMQ85820.1"/>
    </source>
</evidence>
<keyword evidence="2" id="KW-0813">Transport</keyword>
<gene>
    <name evidence="7" type="ORF">RF55_15404</name>
</gene>
<keyword evidence="5 6" id="KW-0472">Membrane</keyword>
<proteinExistence type="predicted"/>
<sequence>VYVYGLLFYSVGMLLMALTKHQVGVIVFSWTAGVMYSTLFTMPYLLVAHYHTSSTFALTSDAAVSGGFVRGLGTDVAIVSSMVFLAQFLLSCCLGTIVSLTGSTAAVVYVASVLAMCGAASATRIMYLDL</sequence>
<comment type="caution">
    <text evidence="7">The sequence shown here is derived from an EMBL/GenBank/DDBJ whole genome shotgun (WGS) entry which is preliminary data.</text>
</comment>
<evidence type="ECO:0000256" key="4">
    <source>
        <dbReference type="ARBA" id="ARBA00022989"/>
    </source>
</evidence>
<protein>
    <submittedName>
        <fullName evidence="7">Membrane-associated transporter protein</fullName>
    </submittedName>
</protein>
<evidence type="ECO:0000256" key="5">
    <source>
        <dbReference type="ARBA" id="ARBA00023136"/>
    </source>
</evidence>
<evidence type="ECO:0000313" key="8">
    <source>
        <dbReference type="Proteomes" id="UP000036403"/>
    </source>
</evidence>
<dbReference type="PANTHER" id="PTHR19432:SF35">
    <property type="entry name" value="SOLUTE CARRIER FAMILY 45 MEMBER 3 ISOFORM X1"/>
    <property type="match status" value="1"/>
</dbReference>
<accession>A0A0J7MZD6</accession>